<reference evidence="5" key="2">
    <citation type="submission" date="2020-09" db="EMBL/GenBank/DDBJ databases">
        <authorList>
            <person name="Sun Q."/>
            <person name="Zhou Y."/>
        </authorList>
    </citation>
    <scope>NUCLEOTIDE SEQUENCE</scope>
    <source>
        <strain evidence="5">CGMCC 4.5737</strain>
    </source>
</reference>
<dbReference type="SUPFAM" id="SSF51905">
    <property type="entry name" value="FAD/NAD(P)-binding domain"/>
    <property type="match status" value="1"/>
</dbReference>
<keyword evidence="1" id="KW-0560">Oxidoreductase</keyword>
<gene>
    <name evidence="5" type="ORF">GCM10012275_43650</name>
</gene>
<organism evidence="5 6">
    <name type="scientific">Longimycelium tulufanense</name>
    <dbReference type="NCBI Taxonomy" id="907463"/>
    <lineage>
        <taxon>Bacteria</taxon>
        <taxon>Bacillati</taxon>
        <taxon>Actinomycetota</taxon>
        <taxon>Actinomycetes</taxon>
        <taxon>Pseudonocardiales</taxon>
        <taxon>Pseudonocardiaceae</taxon>
        <taxon>Longimycelium</taxon>
    </lineage>
</organism>
<comment type="caution">
    <text evidence="5">The sequence shown here is derived from an EMBL/GenBank/DDBJ whole genome shotgun (WGS) entry which is preliminary data.</text>
</comment>
<evidence type="ECO:0000256" key="1">
    <source>
        <dbReference type="ARBA" id="ARBA00023002"/>
    </source>
</evidence>
<dbReference type="PRINTS" id="PR00420">
    <property type="entry name" value="RNGMNOXGNASE"/>
</dbReference>
<evidence type="ECO:0000313" key="6">
    <source>
        <dbReference type="Proteomes" id="UP000637578"/>
    </source>
</evidence>
<dbReference type="Pfam" id="PF01494">
    <property type="entry name" value="FAD_binding_3"/>
    <property type="match status" value="1"/>
</dbReference>
<dbReference type="EMBL" id="BMMK01000022">
    <property type="protein sequence ID" value="GGM68429.1"/>
    <property type="molecule type" value="Genomic_DNA"/>
</dbReference>
<dbReference type="Proteomes" id="UP000637578">
    <property type="component" value="Unassembled WGS sequence"/>
</dbReference>
<dbReference type="GO" id="GO:0004497">
    <property type="term" value="F:monooxygenase activity"/>
    <property type="evidence" value="ECO:0007669"/>
    <property type="project" value="UniProtKB-KW"/>
</dbReference>
<evidence type="ECO:0000259" key="4">
    <source>
        <dbReference type="Pfam" id="PF01494"/>
    </source>
</evidence>
<dbReference type="InterPro" id="IPR002938">
    <property type="entry name" value="FAD-bd"/>
</dbReference>
<dbReference type="InterPro" id="IPR036188">
    <property type="entry name" value="FAD/NAD-bd_sf"/>
</dbReference>
<dbReference type="Gene3D" id="3.50.50.60">
    <property type="entry name" value="FAD/NAD(P)-binding domain"/>
    <property type="match status" value="1"/>
</dbReference>
<dbReference type="RefSeq" id="WP_189060265.1">
    <property type="nucleotide sequence ID" value="NZ_BMMK01000022.1"/>
</dbReference>
<reference evidence="5" key="1">
    <citation type="journal article" date="2014" name="Int. J. Syst. Evol. Microbiol.">
        <title>Complete genome sequence of Corynebacterium casei LMG S-19264T (=DSM 44701T), isolated from a smear-ripened cheese.</title>
        <authorList>
            <consortium name="US DOE Joint Genome Institute (JGI-PGF)"/>
            <person name="Walter F."/>
            <person name="Albersmeier A."/>
            <person name="Kalinowski J."/>
            <person name="Ruckert C."/>
        </authorList>
    </citation>
    <scope>NUCLEOTIDE SEQUENCE</scope>
    <source>
        <strain evidence="5">CGMCC 4.5737</strain>
    </source>
</reference>
<dbReference type="PANTHER" id="PTHR13789">
    <property type="entry name" value="MONOOXYGENASE"/>
    <property type="match status" value="1"/>
</dbReference>
<evidence type="ECO:0000313" key="5">
    <source>
        <dbReference type="EMBL" id="GGM68429.1"/>
    </source>
</evidence>
<evidence type="ECO:0000256" key="2">
    <source>
        <dbReference type="ARBA" id="ARBA00023033"/>
    </source>
</evidence>
<protein>
    <submittedName>
        <fullName evidence="5">FAD-dependent oxidoreductase</fullName>
    </submittedName>
</protein>
<proteinExistence type="predicted"/>
<accession>A0A8J3CER5</accession>
<dbReference type="PANTHER" id="PTHR13789:SF309">
    <property type="entry name" value="PUTATIVE (AFU_ORTHOLOGUE AFUA_6G14510)-RELATED"/>
    <property type="match status" value="1"/>
</dbReference>
<feature type="domain" description="FAD-binding" evidence="4">
    <location>
        <begin position="2"/>
        <end position="343"/>
    </location>
</feature>
<sequence>MTHAVIIGGGIAGPVTAMALHKAGINAVVYEAYPTGADDLGAFLALMNNGLDALRAIDAYHPVAAASFPTSYVETFNGTGQSLGVQAVGLLDDNRPRTITRAGLYRVLHNEATRRGIHIEHGKRLVTCEVTDRGVRARFADGTHADGDLLIGADGIHSTVRGVLNPAAPRPRYTGLDMVYGYTHDITHTTPADFFRMTYGTRAFFGYATAPDGHTWWFARIPGTPLSKDQLAAIGPAEWKSRTLPFFVDDTTPAADIIRATDTSVFGTSAYHIPHLPLWRQGPIILVGDAAHASSPAAGMGASLAIEDGVILALCLRDLPDTEQALQAYERLRRPRAERLIAASAQLGKRATPPSGAQHITPETRPSNPTWPCEHHIDWNTNLNHEPTTR</sequence>
<keyword evidence="6" id="KW-1185">Reference proteome</keyword>
<keyword evidence="2" id="KW-0503">Monooxygenase</keyword>
<dbReference type="InterPro" id="IPR050493">
    <property type="entry name" value="FAD-dep_Monooxygenase_BioMet"/>
</dbReference>
<name>A0A8J3CER5_9PSEU</name>
<dbReference type="GO" id="GO:0071949">
    <property type="term" value="F:FAD binding"/>
    <property type="evidence" value="ECO:0007669"/>
    <property type="project" value="InterPro"/>
</dbReference>
<evidence type="ECO:0000256" key="3">
    <source>
        <dbReference type="SAM" id="MobiDB-lite"/>
    </source>
</evidence>
<feature type="region of interest" description="Disordered" evidence="3">
    <location>
        <begin position="345"/>
        <end position="375"/>
    </location>
</feature>
<dbReference type="AlphaFoldDB" id="A0A8J3CER5"/>